<keyword evidence="2 6" id="KW-0812">Transmembrane</keyword>
<evidence type="ECO:0000259" key="7">
    <source>
        <dbReference type="Pfam" id="PF01578"/>
    </source>
</evidence>
<dbReference type="InterPro" id="IPR045062">
    <property type="entry name" value="Cyt_c_biogenesis_CcsA/CcmC"/>
</dbReference>
<feature type="transmembrane region" description="Helical" evidence="6">
    <location>
        <begin position="142"/>
        <end position="163"/>
    </location>
</feature>
<reference evidence="8" key="1">
    <citation type="submission" date="2020-12" db="EMBL/GenBank/DDBJ databases">
        <title>Sanguibacter suaedae sp. nov., isolated from Suaeda aralocaspica.</title>
        <authorList>
            <person name="Ma Q."/>
        </authorList>
    </citation>
    <scope>NUCLEOTIDE SEQUENCE</scope>
    <source>
        <strain evidence="8">YZGR15</strain>
    </source>
</reference>
<dbReference type="PANTHER" id="PTHR30071">
    <property type="entry name" value="HEME EXPORTER PROTEIN C"/>
    <property type="match status" value="1"/>
</dbReference>
<protein>
    <submittedName>
        <fullName evidence="8">C-type cytochrome biogenesis protein CcsB</fullName>
    </submittedName>
</protein>
<comment type="subcellular location">
    <subcellularLocation>
        <location evidence="1">Membrane</location>
        <topology evidence="1">Multi-pass membrane protein</topology>
    </subcellularLocation>
</comment>
<feature type="transmembrane region" description="Helical" evidence="6">
    <location>
        <begin position="175"/>
        <end position="197"/>
    </location>
</feature>
<dbReference type="GO" id="GO:0017004">
    <property type="term" value="P:cytochrome complex assembly"/>
    <property type="evidence" value="ECO:0007669"/>
    <property type="project" value="UniProtKB-KW"/>
</dbReference>
<evidence type="ECO:0000313" key="9">
    <source>
        <dbReference type="Proteomes" id="UP000602087"/>
    </source>
</evidence>
<feature type="transmembrane region" description="Helical" evidence="6">
    <location>
        <begin position="82"/>
        <end position="106"/>
    </location>
</feature>
<proteinExistence type="predicted"/>
<feature type="transmembrane region" description="Helical" evidence="6">
    <location>
        <begin position="314"/>
        <end position="335"/>
    </location>
</feature>
<dbReference type="GO" id="GO:0020037">
    <property type="term" value="F:heme binding"/>
    <property type="evidence" value="ECO:0007669"/>
    <property type="project" value="InterPro"/>
</dbReference>
<comment type="caution">
    <text evidence="8">The sequence shown here is derived from an EMBL/GenBank/DDBJ whole genome shotgun (WGS) entry which is preliminary data.</text>
</comment>
<dbReference type="InterPro" id="IPR002541">
    <property type="entry name" value="Cyt_c_assembly"/>
</dbReference>
<evidence type="ECO:0000256" key="1">
    <source>
        <dbReference type="ARBA" id="ARBA00004141"/>
    </source>
</evidence>
<dbReference type="PANTHER" id="PTHR30071:SF1">
    <property type="entry name" value="CYTOCHROME B_B6 PROTEIN-RELATED"/>
    <property type="match status" value="1"/>
</dbReference>
<feature type="domain" description="Cytochrome c assembly protein" evidence="7">
    <location>
        <begin position="112"/>
        <end position="339"/>
    </location>
</feature>
<evidence type="ECO:0000256" key="2">
    <source>
        <dbReference type="ARBA" id="ARBA00022692"/>
    </source>
</evidence>
<dbReference type="Pfam" id="PF01578">
    <property type="entry name" value="Cytochrom_C_asm"/>
    <property type="match status" value="1"/>
</dbReference>
<name>A0A934I8J8_9MICO</name>
<dbReference type="NCBIfam" id="TIGR03144">
    <property type="entry name" value="cytochr_II_ccsB"/>
    <property type="match status" value="1"/>
</dbReference>
<keyword evidence="3" id="KW-0201">Cytochrome c-type biogenesis</keyword>
<dbReference type="AlphaFoldDB" id="A0A934I8J8"/>
<evidence type="ECO:0000256" key="6">
    <source>
        <dbReference type="SAM" id="Phobius"/>
    </source>
</evidence>
<keyword evidence="9" id="KW-1185">Reference proteome</keyword>
<dbReference type="EMBL" id="JAEINH010000002">
    <property type="protein sequence ID" value="MBI9113947.1"/>
    <property type="molecule type" value="Genomic_DNA"/>
</dbReference>
<organism evidence="8 9">
    <name type="scientific">Sanguibacter suaedae</name>
    <dbReference type="NCBI Taxonomy" id="2795737"/>
    <lineage>
        <taxon>Bacteria</taxon>
        <taxon>Bacillati</taxon>
        <taxon>Actinomycetota</taxon>
        <taxon>Actinomycetes</taxon>
        <taxon>Micrococcales</taxon>
        <taxon>Sanguibacteraceae</taxon>
        <taxon>Sanguibacter</taxon>
    </lineage>
</organism>
<feature type="transmembrane region" description="Helical" evidence="6">
    <location>
        <begin position="12"/>
        <end position="29"/>
    </location>
</feature>
<feature type="transmembrane region" description="Helical" evidence="6">
    <location>
        <begin position="287"/>
        <end position="302"/>
    </location>
</feature>
<accession>A0A934I8J8</accession>
<evidence type="ECO:0000256" key="5">
    <source>
        <dbReference type="ARBA" id="ARBA00023136"/>
    </source>
</evidence>
<keyword evidence="4 6" id="KW-1133">Transmembrane helix</keyword>
<dbReference type="GO" id="GO:0005886">
    <property type="term" value="C:plasma membrane"/>
    <property type="evidence" value="ECO:0007669"/>
    <property type="project" value="TreeGrafter"/>
</dbReference>
<feature type="transmembrane region" description="Helical" evidence="6">
    <location>
        <begin position="118"/>
        <end position="135"/>
    </location>
</feature>
<evidence type="ECO:0000313" key="8">
    <source>
        <dbReference type="EMBL" id="MBI9113947.1"/>
    </source>
</evidence>
<evidence type="ECO:0000256" key="3">
    <source>
        <dbReference type="ARBA" id="ARBA00022748"/>
    </source>
</evidence>
<evidence type="ECO:0000256" key="4">
    <source>
        <dbReference type="ARBA" id="ARBA00022989"/>
    </source>
</evidence>
<dbReference type="RefSeq" id="WP_198732510.1">
    <property type="nucleotide sequence ID" value="NZ_JAEINH010000002.1"/>
</dbReference>
<feature type="transmembrane region" description="Helical" evidence="6">
    <location>
        <begin position="253"/>
        <end position="272"/>
    </location>
</feature>
<keyword evidence="5 6" id="KW-0472">Membrane</keyword>
<dbReference type="Proteomes" id="UP000602087">
    <property type="component" value="Unassembled WGS sequence"/>
</dbReference>
<dbReference type="InterPro" id="IPR017562">
    <property type="entry name" value="Cyt_c_biogenesis_CcsA"/>
</dbReference>
<sequence length="350" mass="37802">MTIGEISDTLVWGAATAYTIAMIAFAIDLSRVSDAVGRRNADRRTEAALAVGAGAPAARPARAERQSPVVARAGTGRRTTPLGIAMATMWAGALIHLGAVVLRGVAAGRVPWANMYEFWLTGTFVAVAVFLVIQLRLDVRFLGVLVSFLVVTFLMVSITSLHVVADGVQPALNSYWLVIHVGVAVGATGVFTIAFAVSALQLLRDSRDGGSTLLHGEGTVVRGRTVAAWRWLDWKFLDAIPNPVALEALSFRINAVGFVLWTFTIIGGAIWADGAWGRPWGWDPKEVWSFVVWVVYAAYLHARTTRGWSGRRAAYFVLAGYACVLFNFTAVNILFEGLHSYADVPDRPGI</sequence>
<gene>
    <name evidence="8" type="primary">ccsB</name>
    <name evidence="8" type="ORF">JAV76_02820</name>
</gene>